<organism evidence="6">
    <name type="scientific">uncultured Solirubrobacteraceae bacterium</name>
    <dbReference type="NCBI Taxonomy" id="1162706"/>
    <lineage>
        <taxon>Bacteria</taxon>
        <taxon>Bacillati</taxon>
        <taxon>Actinomycetota</taxon>
        <taxon>Thermoleophilia</taxon>
        <taxon>Solirubrobacterales</taxon>
        <taxon>Solirubrobacteraceae</taxon>
        <taxon>environmental samples</taxon>
    </lineage>
</organism>
<dbReference type="PROSITE" id="PS50305">
    <property type="entry name" value="SIRTUIN"/>
    <property type="match status" value="1"/>
</dbReference>
<keyword evidence="3" id="KW-0520">NAD</keyword>
<evidence type="ECO:0000256" key="4">
    <source>
        <dbReference type="PROSITE-ProRule" id="PRU00236"/>
    </source>
</evidence>
<dbReference type="InterPro" id="IPR050134">
    <property type="entry name" value="NAD-dep_sirtuin_deacylases"/>
</dbReference>
<feature type="domain" description="Deacetylase sirtuin-type" evidence="5">
    <location>
        <begin position="4"/>
        <end position="254"/>
    </location>
</feature>
<feature type="active site" description="Proton acceptor" evidence="4">
    <location>
        <position position="126"/>
    </location>
</feature>
<keyword evidence="4" id="KW-0862">Zinc</keyword>
<dbReference type="Gene3D" id="3.40.50.1220">
    <property type="entry name" value="TPP-binding domain"/>
    <property type="match status" value="1"/>
</dbReference>
<dbReference type="EC" id="2.3.1.286" evidence="1"/>
<feature type="binding site" evidence="4">
    <location>
        <position position="137"/>
    </location>
    <ligand>
        <name>Zn(2+)</name>
        <dbReference type="ChEBI" id="CHEBI:29105"/>
    </ligand>
</feature>
<dbReference type="InterPro" id="IPR003000">
    <property type="entry name" value="Sirtuin"/>
</dbReference>
<evidence type="ECO:0000256" key="3">
    <source>
        <dbReference type="ARBA" id="ARBA00023027"/>
    </source>
</evidence>
<evidence type="ECO:0000256" key="2">
    <source>
        <dbReference type="ARBA" id="ARBA00022679"/>
    </source>
</evidence>
<dbReference type="CDD" id="cd01407">
    <property type="entry name" value="SIR2-fam"/>
    <property type="match status" value="1"/>
</dbReference>
<reference evidence="6" key="1">
    <citation type="submission" date="2020-02" db="EMBL/GenBank/DDBJ databases">
        <authorList>
            <person name="Meier V. D."/>
        </authorList>
    </citation>
    <scope>NUCLEOTIDE SEQUENCE</scope>
    <source>
        <strain evidence="6">AVDCRST_MAG30</strain>
    </source>
</reference>
<accession>A0A6J4SAS3</accession>
<dbReference type="NCBIfam" id="NF001753">
    <property type="entry name" value="PRK00481.1-3"/>
    <property type="match status" value="1"/>
</dbReference>
<evidence type="ECO:0000259" key="5">
    <source>
        <dbReference type="PROSITE" id="PS50305"/>
    </source>
</evidence>
<dbReference type="GO" id="GO:0070403">
    <property type="term" value="F:NAD+ binding"/>
    <property type="evidence" value="ECO:0007669"/>
    <property type="project" value="InterPro"/>
</dbReference>
<dbReference type="Pfam" id="PF02146">
    <property type="entry name" value="SIR2"/>
    <property type="match status" value="1"/>
</dbReference>
<dbReference type="InterPro" id="IPR026591">
    <property type="entry name" value="Sirtuin_cat_small_dom_sf"/>
</dbReference>
<name>A0A6J4SAS3_9ACTN</name>
<dbReference type="AlphaFoldDB" id="A0A6J4SAS3"/>
<feature type="binding site" evidence="4">
    <location>
        <position position="134"/>
    </location>
    <ligand>
        <name>Zn(2+)</name>
        <dbReference type="ChEBI" id="CHEBI:29105"/>
    </ligand>
</feature>
<dbReference type="GO" id="GO:0017136">
    <property type="term" value="F:histone deacetylase activity, NAD-dependent"/>
    <property type="evidence" value="ECO:0007669"/>
    <property type="project" value="TreeGrafter"/>
</dbReference>
<dbReference type="InterPro" id="IPR026590">
    <property type="entry name" value="Ssirtuin_cat_dom"/>
</dbReference>
<protein>
    <recommendedName>
        <fullName evidence="1">protein acetyllysine N-acetyltransferase</fullName>
        <ecNumber evidence="1">2.3.1.286</ecNumber>
    </recommendedName>
</protein>
<sequence>MAAGRSDTAASTHLAELIRSAGSVVALTGAGISVPSGIPDFRSPGTGLWANVDPMEVAHIDVFRRTPERFWAFYGERFATLRDKQPNGAHHALVELERRGKLDAVVTQNIDGLHEAAGVADLIEVHGSIAHASCPACGGRHELDEVRGRLEAAADGVPRCDCGAALKPDVVLFGEMLDEAALSRASSLAAGADLLLCVGTSLEVYPIAQLPRFTLGGGGRLALVTMGPTPYDGVADVKLGGDVVEELQAVLAAL</sequence>
<dbReference type="PANTHER" id="PTHR11085:SF4">
    <property type="entry name" value="NAD-DEPENDENT PROTEIN DEACYLASE"/>
    <property type="match status" value="1"/>
</dbReference>
<evidence type="ECO:0000313" key="6">
    <source>
        <dbReference type="EMBL" id="CAA9489392.1"/>
    </source>
</evidence>
<feature type="binding site" evidence="4">
    <location>
        <position position="160"/>
    </location>
    <ligand>
        <name>Zn(2+)</name>
        <dbReference type="ChEBI" id="CHEBI:29105"/>
    </ligand>
</feature>
<keyword evidence="2" id="KW-0808">Transferase</keyword>
<dbReference type="PANTHER" id="PTHR11085">
    <property type="entry name" value="NAD-DEPENDENT PROTEIN DEACYLASE SIRTUIN-5, MITOCHONDRIAL-RELATED"/>
    <property type="match status" value="1"/>
</dbReference>
<feature type="binding site" evidence="4">
    <location>
        <position position="162"/>
    </location>
    <ligand>
        <name>Zn(2+)</name>
        <dbReference type="ChEBI" id="CHEBI:29105"/>
    </ligand>
</feature>
<gene>
    <name evidence="6" type="ORF">AVDCRST_MAG30-1276</name>
</gene>
<proteinExistence type="predicted"/>
<dbReference type="SUPFAM" id="SSF52467">
    <property type="entry name" value="DHS-like NAD/FAD-binding domain"/>
    <property type="match status" value="1"/>
</dbReference>
<dbReference type="Gene3D" id="3.30.1600.10">
    <property type="entry name" value="SIR2/SIRT2 'Small Domain"/>
    <property type="match status" value="1"/>
</dbReference>
<dbReference type="InterPro" id="IPR029035">
    <property type="entry name" value="DHS-like_NAD/FAD-binding_dom"/>
</dbReference>
<evidence type="ECO:0000256" key="1">
    <source>
        <dbReference type="ARBA" id="ARBA00012928"/>
    </source>
</evidence>
<keyword evidence="4" id="KW-0479">Metal-binding</keyword>
<dbReference type="EMBL" id="CADCVS010000187">
    <property type="protein sequence ID" value="CAA9489392.1"/>
    <property type="molecule type" value="Genomic_DNA"/>
</dbReference>
<dbReference type="GO" id="GO:0046872">
    <property type="term" value="F:metal ion binding"/>
    <property type="evidence" value="ECO:0007669"/>
    <property type="project" value="UniProtKB-KW"/>
</dbReference>